<gene>
    <name evidence="1" type="ORF">AAE3_LOCUS5803</name>
</gene>
<reference evidence="1 2" key="1">
    <citation type="submission" date="2020-01" db="EMBL/GenBank/DDBJ databases">
        <authorList>
            <person name="Gupta K D."/>
        </authorList>
    </citation>
    <scope>NUCLEOTIDE SEQUENCE [LARGE SCALE GENOMIC DNA]</scope>
</reference>
<evidence type="ECO:0000313" key="1">
    <source>
        <dbReference type="EMBL" id="CAA7263526.1"/>
    </source>
</evidence>
<proteinExistence type="predicted"/>
<protein>
    <submittedName>
        <fullName evidence="1">Uncharacterized protein</fullName>
    </submittedName>
</protein>
<dbReference type="Proteomes" id="UP000467700">
    <property type="component" value="Unassembled WGS sequence"/>
</dbReference>
<dbReference type="EMBL" id="CACVBS010000040">
    <property type="protein sequence ID" value="CAA7263526.1"/>
    <property type="molecule type" value="Genomic_DNA"/>
</dbReference>
<evidence type="ECO:0000313" key="2">
    <source>
        <dbReference type="Proteomes" id="UP000467700"/>
    </source>
</evidence>
<comment type="caution">
    <text evidence="1">The sequence shown here is derived from an EMBL/GenBank/DDBJ whole genome shotgun (WGS) entry which is preliminary data.</text>
</comment>
<keyword evidence="2" id="KW-1185">Reference proteome</keyword>
<accession>A0A8S0WAZ6</accession>
<sequence>MSPSEVGILDLAPPSLCMELALQSQRSWIAPELMLVGAVGDQDGVIIVESGGVALSAIVANNIEKGPLRTTPQIPCLQQPASAIVPRRVTTRRLPPRSTRTSTIINDSETIGLDEQLSKWHIRPLLSPTSTPTLKEEFQMDGLSPAPFDMALVGMTPQIACLRQSTSAIVPHRVSTRCLPPRSTRTSTIIQDGEVIGWDILCLFSALSTFAGGNTFDLYRLPRIVRLVRPASTDYAASAVNLLQVPTLENSAYTLTNAGCIPLLLFAGIPQEPGDVRQQWVKHGDLDVFGFRNTNIQPLLSKITTSTLKEETMSLRSLFTPPHRHSISSQDLIDASLIPPSFSPPTQYVTLHPSIHGYVAIGIATSACRLIRRQRAVRWRYREFIAINGWWIRWTLRFYLFVAPFCAGRTPAARFP</sequence>
<name>A0A8S0WAZ6_CYCAE</name>
<organism evidence="1 2">
    <name type="scientific">Cyclocybe aegerita</name>
    <name type="common">Black poplar mushroom</name>
    <name type="synonym">Agrocybe aegerita</name>
    <dbReference type="NCBI Taxonomy" id="1973307"/>
    <lineage>
        <taxon>Eukaryota</taxon>
        <taxon>Fungi</taxon>
        <taxon>Dikarya</taxon>
        <taxon>Basidiomycota</taxon>
        <taxon>Agaricomycotina</taxon>
        <taxon>Agaricomycetes</taxon>
        <taxon>Agaricomycetidae</taxon>
        <taxon>Agaricales</taxon>
        <taxon>Agaricineae</taxon>
        <taxon>Bolbitiaceae</taxon>
        <taxon>Cyclocybe</taxon>
    </lineage>
</organism>
<dbReference type="AlphaFoldDB" id="A0A8S0WAZ6"/>